<sequence>MDSLPFPNVANRDPLRQEEVASFYEICQKHRDYYRGYPKCYHPLLYFREPTIAFQCPSEMTEVYLSYQPFHVRYRQPLVLPNTLERTSYMPQLPDRNLGARYGPTSKAFIR</sequence>
<dbReference type="OrthoDB" id="6516201at2759"/>
<name>A0A8S0Z7V0_ARCPL</name>
<gene>
    <name evidence="1" type="ORF">APLA_LOCUS3769</name>
</gene>
<evidence type="ECO:0000313" key="1">
    <source>
        <dbReference type="EMBL" id="CAB3228976.1"/>
    </source>
</evidence>
<proteinExistence type="predicted"/>
<accession>A0A8S0Z7V0</accession>
<evidence type="ECO:0000313" key="2">
    <source>
        <dbReference type="Proteomes" id="UP000494256"/>
    </source>
</evidence>
<dbReference type="Proteomes" id="UP000494256">
    <property type="component" value="Unassembled WGS sequence"/>
</dbReference>
<organism evidence="1 2">
    <name type="scientific">Arctia plantaginis</name>
    <name type="common">Wood tiger moth</name>
    <name type="synonym">Phalaena plantaginis</name>
    <dbReference type="NCBI Taxonomy" id="874455"/>
    <lineage>
        <taxon>Eukaryota</taxon>
        <taxon>Metazoa</taxon>
        <taxon>Ecdysozoa</taxon>
        <taxon>Arthropoda</taxon>
        <taxon>Hexapoda</taxon>
        <taxon>Insecta</taxon>
        <taxon>Pterygota</taxon>
        <taxon>Neoptera</taxon>
        <taxon>Endopterygota</taxon>
        <taxon>Lepidoptera</taxon>
        <taxon>Glossata</taxon>
        <taxon>Ditrysia</taxon>
        <taxon>Noctuoidea</taxon>
        <taxon>Erebidae</taxon>
        <taxon>Arctiinae</taxon>
        <taxon>Arctia</taxon>
    </lineage>
</organism>
<comment type="caution">
    <text evidence="1">The sequence shown here is derived from an EMBL/GenBank/DDBJ whole genome shotgun (WGS) entry which is preliminary data.</text>
</comment>
<dbReference type="EMBL" id="CADEBD010000284">
    <property type="protein sequence ID" value="CAB3228976.1"/>
    <property type="molecule type" value="Genomic_DNA"/>
</dbReference>
<protein>
    <submittedName>
        <fullName evidence="1">Uncharacterized protein</fullName>
    </submittedName>
</protein>
<reference evidence="1 2" key="1">
    <citation type="submission" date="2020-04" db="EMBL/GenBank/DDBJ databases">
        <authorList>
            <person name="Wallbank WR R."/>
            <person name="Pardo Diaz C."/>
            <person name="Kozak K."/>
            <person name="Martin S."/>
            <person name="Jiggins C."/>
            <person name="Moest M."/>
            <person name="Warren A I."/>
            <person name="Byers J.R.P. K."/>
            <person name="Montejo-Kovacevich G."/>
            <person name="Yen C E."/>
        </authorList>
    </citation>
    <scope>NUCLEOTIDE SEQUENCE [LARGE SCALE GENOMIC DNA]</scope>
</reference>
<dbReference type="AlphaFoldDB" id="A0A8S0Z7V0"/>